<dbReference type="Proteomes" id="UP000028194">
    <property type="component" value="Chromosome"/>
</dbReference>
<gene>
    <name evidence="1" type="ORF">NTE_01189</name>
</gene>
<organism evidence="1 2">
    <name type="scientific">Candidatus Nitrososphaera evergladensis SR1</name>
    <dbReference type="NCBI Taxonomy" id="1459636"/>
    <lineage>
        <taxon>Archaea</taxon>
        <taxon>Nitrososphaerota</taxon>
        <taxon>Nitrososphaeria</taxon>
        <taxon>Nitrososphaerales</taxon>
        <taxon>Nitrososphaeraceae</taxon>
        <taxon>Nitrososphaera</taxon>
    </lineage>
</organism>
<reference evidence="1 2" key="1">
    <citation type="journal article" date="2014" name="PLoS ONE">
        <title>Genome Sequence of Candidatus Nitrososphaera evergladensis from Group I.1b Enriched from Everglades Soil Reveals Novel Genomic Features of the Ammonia-Oxidizing Archaea.</title>
        <authorList>
            <person name="Zhalnina K.V."/>
            <person name="Dias R."/>
            <person name="Leonard M.T."/>
            <person name="Dorr de Quadros P."/>
            <person name="Camargo F.A."/>
            <person name="Drew J.C."/>
            <person name="Farmerie W.G."/>
            <person name="Daroub S.H."/>
            <person name="Triplett E.W."/>
        </authorList>
    </citation>
    <scope>NUCLEOTIDE SEQUENCE [LARGE SCALE GENOMIC DNA]</scope>
    <source>
        <strain evidence="1 2">SR1</strain>
    </source>
</reference>
<dbReference type="GeneID" id="41596999"/>
<dbReference type="InterPro" id="IPR027417">
    <property type="entry name" value="P-loop_NTPase"/>
</dbReference>
<proteinExistence type="predicted"/>
<sequence>MAEYNLASMLSKKGLNSLLFSDPYAKLCCTSMLAGQENVVYFDLDTTFSAYLKAGLVQAPGIDVYLPSEGRFVEMLKDVLARMGEKRCSLVIFDSINSFYAMYYSYYRRSTEKGGSGGSSSSSGNINHLLSVLLMLLVRQGVTLGVPVLATSMLRFRKEGGWKQSPASRRLLQKKSATRLQVERVENEIIVQVLEHEKVPAGTSLSFGITVSR</sequence>
<dbReference type="EMBL" id="CP007174">
    <property type="protein sequence ID" value="AIF83261.1"/>
    <property type="molecule type" value="Genomic_DNA"/>
</dbReference>
<evidence type="ECO:0000313" key="2">
    <source>
        <dbReference type="Proteomes" id="UP000028194"/>
    </source>
</evidence>
<evidence type="ECO:0000313" key="1">
    <source>
        <dbReference type="EMBL" id="AIF83261.1"/>
    </source>
</evidence>
<protein>
    <recommendedName>
        <fullName evidence="3">RecA/RadA recombinase</fullName>
    </recommendedName>
</protein>
<dbReference type="AlphaFoldDB" id="A0A075MP10"/>
<accession>A0A075MP10</accession>
<dbReference type="KEGG" id="nev:NTE_01189"/>
<evidence type="ECO:0008006" key="3">
    <source>
        <dbReference type="Google" id="ProtNLM"/>
    </source>
</evidence>
<dbReference type="RefSeq" id="WP_148700055.1">
    <property type="nucleotide sequence ID" value="NZ_CP007174.1"/>
</dbReference>
<dbReference type="eggNOG" id="arCOG08028">
    <property type="taxonomic scope" value="Archaea"/>
</dbReference>
<dbReference type="OrthoDB" id="11111at2157"/>
<dbReference type="Gene3D" id="3.40.50.300">
    <property type="entry name" value="P-loop containing nucleotide triphosphate hydrolases"/>
    <property type="match status" value="1"/>
</dbReference>
<dbReference type="HOGENOM" id="CLU_1478962_0_0_2"/>
<name>A0A075MP10_9ARCH</name>
<keyword evidence="2" id="KW-1185">Reference proteome</keyword>